<feature type="signal peptide" evidence="1">
    <location>
        <begin position="1"/>
        <end position="26"/>
    </location>
</feature>
<evidence type="ECO:0000313" key="2">
    <source>
        <dbReference type="EMBL" id="MBC5993859.1"/>
    </source>
</evidence>
<dbReference type="Proteomes" id="UP000603640">
    <property type="component" value="Unassembled WGS sequence"/>
</dbReference>
<keyword evidence="1" id="KW-0732">Signal</keyword>
<feature type="chain" id="PRO_5038094445" evidence="1">
    <location>
        <begin position="27"/>
        <end position="227"/>
    </location>
</feature>
<accession>A0A923N7Z1</accession>
<protein>
    <submittedName>
        <fullName evidence="2">Uncharacterized protein</fullName>
    </submittedName>
</protein>
<reference evidence="2" key="1">
    <citation type="submission" date="2020-08" db="EMBL/GenBank/DDBJ databases">
        <title>Pontibacter sp. SD6 16S ribosomal RNA gene Genome sequencing and assembly.</title>
        <authorList>
            <person name="Kang M."/>
        </authorList>
    </citation>
    <scope>NUCLEOTIDE SEQUENCE</scope>
    <source>
        <strain evidence="2">SD6</strain>
    </source>
</reference>
<name>A0A923N7Z1_9BACT</name>
<evidence type="ECO:0000256" key="1">
    <source>
        <dbReference type="SAM" id="SignalP"/>
    </source>
</evidence>
<comment type="caution">
    <text evidence="2">The sequence shown here is derived from an EMBL/GenBank/DDBJ whole genome shotgun (WGS) entry which is preliminary data.</text>
</comment>
<proteinExistence type="predicted"/>
<dbReference type="RefSeq" id="WP_187067892.1">
    <property type="nucleotide sequence ID" value="NZ_JACRVF010000004.1"/>
</dbReference>
<evidence type="ECO:0000313" key="3">
    <source>
        <dbReference type="Proteomes" id="UP000603640"/>
    </source>
</evidence>
<gene>
    <name evidence="2" type="ORF">H8S84_13515</name>
</gene>
<dbReference type="AlphaFoldDB" id="A0A923N7Z1"/>
<keyword evidence="3" id="KW-1185">Reference proteome</keyword>
<organism evidence="2 3">
    <name type="scientific">Pontibacter cellulosilyticus</name>
    <dbReference type="NCBI Taxonomy" id="1720253"/>
    <lineage>
        <taxon>Bacteria</taxon>
        <taxon>Pseudomonadati</taxon>
        <taxon>Bacteroidota</taxon>
        <taxon>Cytophagia</taxon>
        <taxon>Cytophagales</taxon>
        <taxon>Hymenobacteraceae</taxon>
        <taxon>Pontibacter</taxon>
    </lineage>
</organism>
<dbReference type="EMBL" id="JACRVF010000004">
    <property type="protein sequence ID" value="MBC5993859.1"/>
    <property type="molecule type" value="Genomic_DNA"/>
</dbReference>
<sequence>MGKILYQLLFSAVLVLVATTSATAQFAIVDNTGQPFLTKNYTDVQGSAYLYDSWKKGSVTTARDITYDGIELMYDQVEDQLIFKGSGGVAKTFNQPIKAFTLKASKDNAILKEQVFLSGFMPIDGAKPATFYEVLADGEVQLLRRSAKRIFEELPYGSATKVKAFKIDSFYYISKEGKLTKIKNDKKSVLQALSDKKTALESYIKTNKLDLKKDEELAKLITYYNTL</sequence>